<accession>A0AAV0X6R2</accession>
<comment type="caution">
    <text evidence="1">The sequence shown here is derived from an EMBL/GenBank/DDBJ whole genome shotgun (WGS) entry which is preliminary data.</text>
</comment>
<name>A0AAV0X6R2_9HEMI</name>
<dbReference type="PANTHER" id="PTHR46331">
    <property type="entry name" value="VALACYCLOVIR HYDROLASE"/>
    <property type="match status" value="1"/>
</dbReference>
<dbReference type="GO" id="GO:0017171">
    <property type="term" value="F:serine hydrolase activity"/>
    <property type="evidence" value="ECO:0007669"/>
    <property type="project" value="TreeGrafter"/>
</dbReference>
<dbReference type="PANTHER" id="PTHR46331:SF2">
    <property type="entry name" value="VALACYCLOVIR HYDROLASE"/>
    <property type="match status" value="1"/>
</dbReference>
<organism evidence="1 2">
    <name type="scientific">Macrosiphum euphorbiae</name>
    <name type="common">potato aphid</name>
    <dbReference type="NCBI Taxonomy" id="13131"/>
    <lineage>
        <taxon>Eukaryota</taxon>
        <taxon>Metazoa</taxon>
        <taxon>Ecdysozoa</taxon>
        <taxon>Arthropoda</taxon>
        <taxon>Hexapoda</taxon>
        <taxon>Insecta</taxon>
        <taxon>Pterygota</taxon>
        <taxon>Neoptera</taxon>
        <taxon>Paraneoptera</taxon>
        <taxon>Hemiptera</taxon>
        <taxon>Sternorrhyncha</taxon>
        <taxon>Aphidomorpha</taxon>
        <taxon>Aphidoidea</taxon>
        <taxon>Aphididae</taxon>
        <taxon>Macrosiphini</taxon>
        <taxon>Macrosiphum</taxon>
    </lineage>
</organism>
<proteinExistence type="predicted"/>
<dbReference type="SUPFAM" id="SSF53474">
    <property type="entry name" value="alpha/beta-Hydrolases"/>
    <property type="match status" value="1"/>
</dbReference>
<protein>
    <submittedName>
        <fullName evidence="1">Uncharacterized protein</fullName>
    </submittedName>
</protein>
<gene>
    <name evidence="1" type="ORF">MEUPH1_LOCUS18781</name>
</gene>
<evidence type="ECO:0000313" key="1">
    <source>
        <dbReference type="EMBL" id="CAI6363893.1"/>
    </source>
</evidence>
<evidence type="ECO:0000313" key="2">
    <source>
        <dbReference type="Proteomes" id="UP001160148"/>
    </source>
</evidence>
<keyword evidence="2" id="KW-1185">Reference proteome</keyword>
<dbReference type="Proteomes" id="UP001160148">
    <property type="component" value="Unassembled WGS sequence"/>
</dbReference>
<sequence length="73" mass="8181">MYSMLGWCNGGCTAMIAASRAADRVDMVVCSCNAYVTARDLEFYETTRDVHGWPDARHLQFEMYGEQYVSAGT</sequence>
<dbReference type="AlphaFoldDB" id="A0AAV0X6R2"/>
<dbReference type="Gene3D" id="3.40.50.1820">
    <property type="entry name" value="alpha/beta hydrolase"/>
    <property type="match status" value="1"/>
</dbReference>
<dbReference type="InterPro" id="IPR029058">
    <property type="entry name" value="AB_hydrolase_fold"/>
</dbReference>
<reference evidence="1 2" key="1">
    <citation type="submission" date="2023-01" db="EMBL/GenBank/DDBJ databases">
        <authorList>
            <person name="Whitehead M."/>
        </authorList>
    </citation>
    <scope>NUCLEOTIDE SEQUENCE [LARGE SCALE GENOMIC DNA]</scope>
</reference>
<dbReference type="EMBL" id="CARXXK010000003">
    <property type="protein sequence ID" value="CAI6363893.1"/>
    <property type="molecule type" value="Genomic_DNA"/>
</dbReference>